<dbReference type="OrthoDB" id="5883186at2"/>
<sequence>MQHLAMDDHVFSVVKRNSLEGSSYTSDGGWQVVDTIENPTLFKTARGLDTWDLNVVAFKGDGMNEADALRAIQKTQQPIMITDGVGKSWGRWVIKRIQTQYTKLIGNGQAQVLKINISLLESR</sequence>
<dbReference type="RefSeq" id="WP_102967265.1">
    <property type="nucleotide sequence ID" value="NZ_POSK01000023.1"/>
</dbReference>
<dbReference type="EMBL" id="POSK01000023">
    <property type="protein sequence ID" value="PNI01159.1"/>
    <property type="molecule type" value="Genomic_DNA"/>
</dbReference>
<gene>
    <name evidence="1" type="ORF">C1N32_20570</name>
</gene>
<comment type="caution">
    <text evidence="1">The sequence shown here is derived from an EMBL/GenBank/DDBJ whole genome shotgun (WGS) entry which is preliminary data.</text>
</comment>
<organism evidence="1 2">
    <name type="scientific">Vibrio diazotrophicus</name>
    <dbReference type="NCBI Taxonomy" id="685"/>
    <lineage>
        <taxon>Bacteria</taxon>
        <taxon>Pseudomonadati</taxon>
        <taxon>Pseudomonadota</taxon>
        <taxon>Gammaproteobacteria</taxon>
        <taxon>Vibrionales</taxon>
        <taxon>Vibrionaceae</taxon>
        <taxon>Vibrio</taxon>
    </lineage>
</organism>
<accession>A0A2J8HSB5</accession>
<evidence type="ECO:0000313" key="1">
    <source>
        <dbReference type="EMBL" id="PNI01159.1"/>
    </source>
</evidence>
<name>A0A2J8HSB5_VIBDI</name>
<dbReference type="Pfam" id="PF06995">
    <property type="entry name" value="Phage_P2_GpU"/>
    <property type="match status" value="1"/>
</dbReference>
<dbReference type="InterPro" id="IPR009734">
    <property type="entry name" value="Myoviridae_GpU"/>
</dbReference>
<evidence type="ECO:0008006" key="3">
    <source>
        <dbReference type="Google" id="ProtNLM"/>
    </source>
</evidence>
<dbReference type="Proteomes" id="UP000236449">
    <property type="component" value="Unassembled WGS sequence"/>
</dbReference>
<evidence type="ECO:0000313" key="2">
    <source>
        <dbReference type="Proteomes" id="UP000236449"/>
    </source>
</evidence>
<proteinExistence type="predicted"/>
<dbReference type="AlphaFoldDB" id="A0A2J8HSB5"/>
<reference evidence="1 2" key="1">
    <citation type="submission" date="2018-01" db="EMBL/GenBank/DDBJ databases">
        <title>Draft genome sequences of six Vibrio diazotrophicus strains isolated from deep-sea sediments of the Baltic Sea.</title>
        <authorList>
            <person name="Castillo D."/>
            <person name="Vandieken V."/>
            <person name="Chiang O."/>
            <person name="Middelboe M."/>
        </authorList>
    </citation>
    <scope>NUCLEOTIDE SEQUENCE [LARGE SCALE GENOMIC DNA]</scope>
    <source>
        <strain evidence="1 2">60.27F</strain>
    </source>
</reference>
<protein>
    <recommendedName>
        <fullName evidence="3">Phage tail protein</fullName>
    </recommendedName>
</protein>